<dbReference type="OrthoDB" id="7474070at2759"/>
<dbReference type="InterPro" id="IPR048365">
    <property type="entry name" value="TNP-like_RNaseH_N"/>
</dbReference>
<keyword evidence="3" id="KW-1185">Reference proteome</keyword>
<name>A0A8J9YG27_9NEOP</name>
<protein>
    <recommendedName>
        <fullName evidence="1">Transposable element P transposase-like RNase H domain-containing protein</fullName>
    </recommendedName>
</protein>
<evidence type="ECO:0000259" key="1">
    <source>
        <dbReference type="Pfam" id="PF21787"/>
    </source>
</evidence>
<dbReference type="Proteomes" id="UP000838878">
    <property type="component" value="Chromosome 9"/>
</dbReference>
<feature type="non-terminal residue" evidence="2">
    <location>
        <position position="152"/>
    </location>
</feature>
<dbReference type="AlphaFoldDB" id="A0A8J9YG27"/>
<gene>
    <name evidence="2" type="ORF">BINO364_LOCUS15977</name>
</gene>
<evidence type="ECO:0000313" key="2">
    <source>
        <dbReference type="EMBL" id="CAH0731064.1"/>
    </source>
</evidence>
<organism evidence="2 3">
    <name type="scientific">Brenthis ino</name>
    <name type="common">lesser marbled fritillary</name>
    <dbReference type="NCBI Taxonomy" id="405034"/>
    <lineage>
        <taxon>Eukaryota</taxon>
        <taxon>Metazoa</taxon>
        <taxon>Ecdysozoa</taxon>
        <taxon>Arthropoda</taxon>
        <taxon>Hexapoda</taxon>
        <taxon>Insecta</taxon>
        <taxon>Pterygota</taxon>
        <taxon>Neoptera</taxon>
        <taxon>Endopterygota</taxon>
        <taxon>Lepidoptera</taxon>
        <taxon>Glossata</taxon>
        <taxon>Ditrysia</taxon>
        <taxon>Papilionoidea</taxon>
        <taxon>Nymphalidae</taxon>
        <taxon>Heliconiinae</taxon>
        <taxon>Argynnini</taxon>
        <taxon>Brenthis</taxon>
    </lineage>
</organism>
<reference evidence="2" key="1">
    <citation type="submission" date="2021-12" db="EMBL/GenBank/DDBJ databases">
        <authorList>
            <person name="Martin H S."/>
        </authorList>
    </citation>
    <scope>NUCLEOTIDE SEQUENCE</scope>
</reference>
<evidence type="ECO:0000313" key="3">
    <source>
        <dbReference type="Proteomes" id="UP000838878"/>
    </source>
</evidence>
<dbReference type="EMBL" id="OV170229">
    <property type="protein sequence ID" value="CAH0731064.1"/>
    <property type="molecule type" value="Genomic_DNA"/>
</dbReference>
<proteinExistence type="predicted"/>
<feature type="domain" description="Transposable element P transposase-like RNase H" evidence="1">
    <location>
        <begin position="73"/>
        <end position="132"/>
    </location>
</feature>
<sequence length="152" mass="17763">MEELKFPVLKEIVAMAIKNRKRKPHGFRWTSKYKIACLAIYKRSPKIYRYLQHLLPLPTAKTLQTILKKIPMEPGINKQVLEHLHKISKQKQKLDKCCCLLFDEIALKPKLNFNAATDQVEGYIDLGNSERSSSLKQVQFSKTQYHQTNWPP</sequence>
<dbReference type="Pfam" id="PF21787">
    <property type="entry name" value="TNP-like_RNaseH_N"/>
    <property type="match status" value="1"/>
</dbReference>
<accession>A0A8J9YG27</accession>